<sequence>MRNRFNIYNVLSLLISALPFIIYFFMYPTMPRIIAIHYNFNNVADRFVDKSSPEVWLLCGLSLISFMIMLMFQPYLSRQFNSEKGSAIMKSLPGLFTILITLVFSIIGICFLLNASSMHL</sequence>
<protein>
    <recommendedName>
        <fullName evidence="2">DUF1648 domain-containing protein</fullName>
    </recommendedName>
</protein>
<feature type="transmembrane region" description="Helical" evidence="1">
    <location>
        <begin position="92"/>
        <end position="115"/>
    </location>
</feature>
<organism evidence="3 4">
    <name type="scientific">Paenibacillus terrae (strain HPL-003)</name>
    <dbReference type="NCBI Taxonomy" id="985665"/>
    <lineage>
        <taxon>Bacteria</taxon>
        <taxon>Bacillati</taxon>
        <taxon>Bacillota</taxon>
        <taxon>Bacilli</taxon>
        <taxon>Bacillales</taxon>
        <taxon>Paenibacillaceae</taxon>
        <taxon>Paenibacillus</taxon>
    </lineage>
</organism>
<gene>
    <name evidence="3" type="ordered locus">HPL003_11535</name>
</gene>
<feature type="transmembrane region" description="Helical" evidence="1">
    <location>
        <begin position="7"/>
        <end position="26"/>
    </location>
</feature>
<dbReference type="EMBL" id="CP003107">
    <property type="protein sequence ID" value="AET59064.1"/>
    <property type="molecule type" value="Genomic_DNA"/>
</dbReference>
<dbReference type="Pfam" id="PF07853">
    <property type="entry name" value="DUF1648"/>
    <property type="match status" value="1"/>
</dbReference>
<dbReference type="HOGENOM" id="CLU_168249_0_0_9"/>
<proteinExistence type="predicted"/>
<evidence type="ECO:0000259" key="2">
    <source>
        <dbReference type="Pfam" id="PF07853"/>
    </source>
</evidence>
<keyword evidence="1" id="KW-0472">Membrane</keyword>
<feature type="domain" description="DUF1648" evidence="2">
    <location>
        <begin position="14"/>
        <end position="61"/>
    </location>
</feature>
<keyword evidence="1" id="KW-1133">Transmembrane helix</keyword>
<reference evidence="4" key="1">
    <citation type="submission" date="2011-11" db="EMBL/GenBank/DDBJ databases">
        <title>Complete sequence of Paenibacillus terrae HPL-003.</title>
        <authorList>
            <person name="Shin S.H."/>
            <person name="Kim S."/>
            <person name="Kim J.Y."/>
        </authorList>
    </citation>
    <scope>NUCLEOTIDE SEQUENCE [LARGE SCALE GENOMIC DNA]</scope>
    <source>
        <strain evidence="4">HPL-003</strain>
    </source>
</reference>
<accession>G7VYS4</accession>
<name>G7VYS4_PAETH</name>
<dbReference type="RefSeq" id="WP_014279795.1">
    <property type="nucleotide sequence ID" value="NC_016641.1"/>
</dbReference>
<evidence type="ECO:0000313" key="3">
    <source>
        <dbReference type="EMBL" id="AET59064.1"/>
    </source>
</evidence>
<dbReference type="InterPro" id="IPR012867">
    <property type="entry name" value="DUF1648"/>
</dbReference>
<dbReference type="KEGG" id="pta:HPL003_11535"/>
<dbReference type="Proteomes" id="UP000005876">
    <property type="component" value="Chromosome"/>
</dbReference>
<dbReference type="AlphaFoldDB" id="G7VYS4"/>
<reference key="2">
    <citation type="submission" date="2011-11" db="EMBL/GenBank/DDBJ databases">
        <authorList>
            <person name="Shin S.H."/>
            <person name="Kim S."/>
            <person name="Kim J.Y."/>
        </authorList>
    </citation>
    <scope>NUCLEOTIDE SEQUENCE</scope>
    <source>
        <strain>HPL-003</strain>
    </source>
</reference>
<evidence type="ECO:0000256" key="1">
    <source>
        <dbReference type="SAM" id="Phobius"/>
    </source>
</evidence>
<keyword evidence="1" id="KW-0812">Transmembrane</keyword>
<dbReference type="OrthoDB" id="2622755at2"/>
<reference evidence="3 4" key="3">
    <citation type="journal article" date="2012" name="J. Bacteriol.">
        <title>Genome Sequence of Paenibacillus terrae HPL-003, a Xylanase-Producing Bacterium Isolated from Soil Found in Forest Residue.</title>
        <authorList>
            <person name="Shin S.H."/>
            <person name="Kim S."/>
            <person name="Kim J.Y."/>
            <person name="Song H.Y."/>
            <person name="Cho S.J."/>
            <person name="Kim D.R."/>
            <person name="Lee K.I."/>
            <person name="Lim H.K."/>
            <person name="Park N.J."/>
            <person name="Hwang I.T."/>
            <person name="Yang K.S."/>
        </authorList>
    </citation>
    <scope>NUCLEOTIDE SEQUENCE [LARGE SCALE GENOMIC DNA]</scope>
    <source>
        <strain evidence="3 4">HPL-003</strain>
    </source>
</reference>
<feature type="transmembrane region" description="Helical" evidence="1">
    <location>
        <begin position="55"/>
        <end position="72"/>
    </location>
</feature>
<dbReference type="eggNOG" id="ENOG50305VT">
    <property type="taxonomic scope" value="Bacteria"/>
</dbReference>
<evidence type="ECO:0000313" key="4">
    <source>
        <dbReference type="Proteomes" id="UP000005876"/>
    </source>
</evidence>